<accession>A0A9D1VAB7</accession>
<comment type="caution">
    <text evidence="3">The sequence shown here is derived from an EMBL/GenBank/DDBJ whole genome shotgun (WGS) entry which is preliminary data.</text>
</comment>
<dbReference type="Proteomes" id="UP000823964">
    <property type="component" value="Unassembled WGS sequence"/>
</dbReference>
<name>A0A9D1VAB7_9BACT</name>
<gene>
    <name evidence="3" type="ORF">H9862_01865</name>
</gene>
<evidence type="ECO:0000256" key="1">
    <source>
        <dbReference type="SAM" id="SignalP"/>
    </source>
</evidence>
<feature type="domain" description="Peptidase M60" evidence="2">
    <location>
        <begin position="60"/>
        <end position="369"/>
    </location>
</feature>
<dbReference type="InterPro" id="IPR042279">
    <property type="entry name" value="Pep_M60_3"/>
</dbReference>
<dbReference type="PROSITE" id="PS51723">
    <property type="entry name" value="PEPTIDASE_M60"/>
    <property type="match status" value="1"/>
</dbReference>
<organism evidence="3 4">
    <name type="scientific">Candidatus Akkermansia intestinigallinarum</name>
    <dbReference type="NCBI Taxonomy" id="2838431"/>
    <lineage>
        <taxon>Bacteria</taxon>
        <taxon>Pseudomonadati</taxon>
        <taxon>Verrucomicrobiota</taxon>
        <taxon>Verrucomicrobiia</taxon>
        <taxon>Verrucomicrobiales</taxon>
        <taxon>Akkermansiaceae</taxon>
        <taxon>Akkermansia</taxon>
    </lineage>
</organism>
<dbReference type="Gene3D" id="1.10.390.30">
    <property type="entry name" value="Peptidase M60, enhancin-like domain 3"/>
    <property type="match status" value="1"/>
</dbReference>
<evidence type="ECO:0000313" key="3">
    <source>
        <dbReference type="EMBL" id="HIX19332.1"/>
    </source>
</evidence>
<keyword evidence="1" id="KW-0732">Signal</keyword>
<proteinExistence type="predicted"/>
<reference evidence="3" key="1">
    <citation type="journal article" date="2021" name="PeerJ">
        <title>Extensive microbial diversity within the chicken gut microbiome revealed by metagenomics and culture.</title>
        <authorList>
            <person name="Gilroy R."/>
            <person name="Ravi A."/>
            <person name="Getino M."/>
            <person name="Pursley I."/>
            <person name="Horton D.L."/>
            <person name="Alikhan N.F."/>
            <person name="Baker D."/>
            <person name="Gharbi K."/>
            <person name="Hall N."/>
            <person name="Watson M."/>
            <person name="Adriaenssens E.M."/>
            <person name="Foster-Nyarko E."/>
            <person name="Jarju S."/>
            <person name="Secka A."/>
            <person name="Antonio M."/>
            <person name="Oren A."/>
            <person name="Chaudhuri R.R."/>
            <person name="La Ragione R."/>
            <person name="Hildebrand F."/>
            <person name="Pallen M.J."/>
        </authorList>
    </citation>
    <scope>NUCLEOTIDE SEQUENCE</scope>
    <source>
        <strain evidence="3">14975</strain>
    </source>
</reference>
<dbReference type="AlphaFoldDB" id="A0A9D1VAB7"/>
<sequence>MNTMTLLSAVALSIGTLAPCLRADVPAAAPAPAAEVQMTARPYKDIDALAKEYKSRNYDRYENATGIFGRKDETLHIRVNGQPSAPIFLLIHSFEEASVNADSKIALQPGDNTVKLPHEGLTYISYYTPDGQGTPVDISIKGGVNNGVYRQGDGAAKWQQLIKAPGSEYLDIVTKYTHLVYNKEGLRKHCPTDAEPLLAIYDDIIGDQFRTLGLFKYNRWYGNRMMGRNGVGGYMHADGMSAYFSKDVMGAVTNVNNLDYWAIAHEFGHINQIVPGLRWHGTGETTNNIFSMRVRYKYTPGNLPLEDTPSATIDGSMPCGCFNAFFQGAVINREPFRFQMGPSNLNNYANGGDVFVSVVPFWQLELYYNIAGMGNRDFYPDLCEKLRLDKDDAKLTPGESQVRFCKYACDVAGENLMPYFETVGLLREVDRAIEDYGDGRITITQEMIEDARAYGRKYKEPASRVLHLISAHSIEAFSKRLPVQGSENVGVTPGTDSITVSNADWKNVVAYYTYAGDKLIRIALPGTGDSSGQTTRCAFPEGSTQVNAVSWDGQERTVYRRP</sequence>
<feature type="signal peptide" evidence="1">
    <location>
        <begin position="1"/>
        <end position="23"/>
    </location>
</feature>
<reference evidence="3" key="2">
    <citation type="submission" date="2021-04" db="EMBL/GenBank/DDBJ databases">
        <authorList>
            <person name="Gilroy R."/>
        </authorList>
    </citation>
    <scope>NUCLEOTIDE SEQUENCE</scope>
    <source>
        <strain evidence="3">14975</strain>
    </source>
</reference>
<feature type="chain" id="PRO_5038734538" evidence="1">
    <location>
        <begin position="24"/>
        <end position="562"/>
    </location>
</feature>
<dbReference type="Gene3D" id="2.60.120.1250">
    <property type="entry name" value="Peptidase M60, enhancin-like domain 1"/>
    <property type="match status" value="1"/>
</dbReference>
<protein>
    <submittedName>
        <fullName evidence="3">M60 family metallopeptidase</fullName>
    </submittedName>
</protein>
<evidence type="ECO:0000313" key="4">
    <source>
        <dbReference type="Proteomes" id="UP000823964"/>
    </source>
</evidence>
<evidence type="ECO:0000259" key="2">
    <source>
        <dbReference type="PROSITE" id="PS51723"/>
    </source>
</evidence>
<dbReference type="Gene3D" id="3.40.390.80">
    <property type="entry name" value="Peptidase M60, enhancin-like domain 2"/>
    <property type="match status" value="1"/>
</dbReference>
<dbReference type="Pfam" id="PF13402">
    <property type="entry name" value="Peptidase_M60"/>
    <property type="match status" value="1"/>
</dbReference>
<dbReference type="EMBL" id="DXFQ01000029">
    <property type="protein sequence ID" value="HIX19332.1"/>
    <property type="molecule type" value="Genomic_DNA"/>
</dbReference>
<dbReference type="SMART" id="SM01276">
    <property type="entry name" value="M60-like"/>
    <property type="match status" value="1"/>
</dbReference>
<dbReference type="InterPro" id="IPR031161">
    <property type="entry name" value="Peptidase_M60_dom"/>
</dbReference>